<keyword evidence="2" id="KW-0732">Signal</keyword>
<reference evidence="4 5" key="1">
    <citation type="submission" date="2023-08" db="EMBL/GenBank/DDBJ databases">
        <authorList>
            <person name="Joshi A."/>
            <person name="Thite S."/>
        </authorList>
    </citation>
    <scope>NUCLEOTIDE SEQUENCE [LARGE SCALE GENOMIC DNA]</scope>
    <source>
        <strain evidence="4 5">AC40</strain>
    </source>
</reference>
<protein>
    <submittedName>
        <fullName evidence="4">Transporter substrate-binding domain-containing protein</fullName>
    </submittedName>
</protein>
<name>A0ABT9H0J3_9GAMM</name>
<evidence type="ECO:0000313" key="4">
    <source>
        <dbReference type="EMBL" id="MDP4536836.1"/>
    </source>
</evidence>
<keyword evidence="5" id="KW-1185">Reference proteome</keyword>
<dbReference type="PANTHER" id="PTHR35936:SF25">
    <property type="entry name" value="ABC TRANSPORTER SUBSTRATE-BINDING PROTEIN"/>
    <property type="match status" value="1"/>
</dbReference>
<dbReference type="InterPro" id="IPR001638">
    <property type="entry name" value="Solute-binding_3/MltF_N"/>
</dbReference>
<comment type="similarity">
    <text evidence="1">Belongs to the bacterial solute-binding protein 3 family.</text>
</comment>
<dbReference type="SUPFAM" id="SSF53850">
    <property type="entry name" value="Periplasmic binding protein-like II"/>
    <property type="match status" value="1"/>
</dbReference>
<accession>A0ABT9H0J3</accession>
<dbReference type="RefSeq" id="WP_305894101.1">
    <property type="nucleotide sequence ID" value="NZ_JAUZVZ010000015.1"/>
</dbReference>
<evidence type="ECO:0000259" key="3">
    <source>
        <dbReference type="Pfam" id="PF00497"/>
    </source>
</evidence>
<evidence type="ECO:0000256" key="2">
    <source>
        <dbReference type="ARBA" id="ARBA00022729"/>
    </source>
</evidence>
<proteinExistence type="inferred from homology"/>
<gene>
    <name evidence="4" type="ORF">Q3O60_11595</name>
</gene>
<dbReference type="Gene3D" id="3.40.190.10">
    <property type="entry name" value="Periplasmic binding protein-like II"/>
    <property type="match status" value="2"/>
</dbReference>
<comment type="caution">
    <text evidence="4">The sequence shown here is derived from an EMBL/GenBank/DDBJ whole genome shotgun (WGS) entry which is preliminary data.</text>
</comment>
<evidence type="ECO:0000313" key="5">
    <source>
        <dbReference type="Proteomes" id="UP001231616"/>
    </source>
</evidence>
<organism evidence="4 5">
    <name type="scientific">Alkalimonas collagenimarina</name>
    <dbReference type="NCBI Taxonomy" id="400390"/>
    <lineage>
        <taxon>Bacteria</taxon>
        <taxon>Pseudomonadati</taxon>
        <taxon>Pseudomonadota</taxon>
        <taxon>Gammaproteobacteria</taxon>
        <taxon>Alkalimonas</taxon>
    </lineage>
</organism>
<dbReference type="PANTHER" id="PTHR35936">
    <property type="entry name" value="MEMBRANE-BOUND LYTIC MUREIN TRANSGLYCOSYLASE F"/>
    <property type="match status" value="1"/>
</dbReference>
<evidence type="ECO:0000256" key="1">
    <source>
        <dbReference type="ARBA" id="ARBA00010333"/>
    </source>
</evidence>
<dbReference type="Pfam" id="PF00497">
    <property type="entry name" value="SBP_bac_3"/>
    <property type="match status" value="1"/>
</dbReference>
<sequence length="252" mass="28787">MHVLKIIGLGCSLLLCSFLLCAERVVLASSDYQPHYGENMPQQGAVTEIVRQAFALKGIELDVVFMPFGRAIHESKRGNYAGLIAAWYDDERVEHFLYSQPMYANHIVLFKRRSMPLEFRSFSQLAAARYRLGLVQGYAQPKGLLEAGLNTISVASDEQVFRMLALNRVDLVPADKLNGLYLLQSLLPEYAEYIEYIEPALEQRPMYLVLSKQDPRSEELMERFNRGLQQLQASNQYRAILNRLLPEPTAER</sequence>
<dbReference type="Proteomes" id="UP001231616">
    <property type="component" value="Unassembled WGS sequence"/>
</dbReference>
<dbReference type="EMBL" id="JAUZVZ010000015">
    <property type="protein sequence ID" value="MDP4536836.1"/>
    <property type="molecule type" value="Genomic_DNA"/>
</dbReference>
<feature type="domain" description="Solute-binding protein family 3/N-terminal" evidence="3">
    <location>
        <begin position="31"/>
        <end position="243"/>
    </location>
</feature>